<reference evidence="8 9" key="1">
    <citation type="submission" date="2020-08" db="EMBL/GenBank/DDBJ databases">
        <title>Genomic Encyclopedia of Type Strains, Phase IV (KMG-IV): sequencing the most valuable type-strain genomes for metagenomic binning, comparative biology and taxonomic classification.</title>
        <authorList>
            <person name="Goeker M."/>
        </authorList>
    </citation>
    <scope>NUCLEOTIDE SEQUENCE [LARGE SCALE GENOMIC DNA]</scope>
    <source>
        <strain evidence="8 9">DSM 5391</strain>
    </source>
</reference>
<protein>
    <recommendedName>
        <fullName evidence="6">TVP38/TMEM64 family membrane protein</fullName>
    </recommendedName>
</protein>
<evidence type="ECO:0000313" key="9">
    <source>
        <dbReference type="Proteomes" id="UP000531594"/>
    </source>
</evidence>
<sequence>MLKLILVLLILFLLPLFAKVNSQLFHSVLNGDIQAIRASVAGNFISAYLLTLILMIIQNTFTIIPLILIITLNFTLFGFIKGFIWGWVTSVIAAAMIYLCVKYIFQDKLMKKFKPELIQTVEQKGFSYVFKGRLFPFVPTSLVNILAALSSIHFKDFLWGTAAGNFLYFFILTLIPAGFFSSAVNHYVWGALILLFIMIFYILKRNHKQKQKSLIVHQTEQNHTHFHDRS</sequence>
<proteinExistence type="inferred from homology"/>
<dbReference type="InterPro" id="IPR032816">
    <property type="entry name" value="VTT_dom"/>
</dbReference>
<dbReference type="Pfam" id="PF09335">
    <property type="entry name" value="VTT_dom"/>
    <property type="match status" value="1"/>
</dbReference>
<dbReference type="RefSeq" id="WP_377802220.1">
    <property type="nucleotide sequence ID" value="NZ_JBHLZA010000068.1"/>
</dbReference>
<evidence type="ECO:0000313" key="8">
    <source>
        <dbReference type="EMBL" id="MBB6445363.1"/>
    </source>
</evidence>
<dbReference type="AlphaFoldDB" id="A0A7X0LV90"/>
<keyword evidence="2 6" id="KW-1003">Cell membrane</keyword>
<keyword evidence="9" id="KW-1185">Reference proteome</keyword>
<evidence type="ECO:0000256" key="6">
    <source>
        <dbReference type="RuleBase" id="RU366058"/>
    </source>
</evidence>
<dbReference type="Proteomes" id="UP000531594">
    <property type="component" value="Unassembled WGS sequence"/>
</dbReference>
<dbReference type="InterPro" id="IPR015414">
    <property type="entry name" value="TMEM64"/>
</dbReference>
<evidence type="ECO:0000259" key="7">
    <source>
        <dbReference type="Pfam" id="PF09335"/>
    </source>
</evidence>
<feature type="transmembrane region" description="Helical" evidence="6">
    <location>
        <begin position="186"/>
        <end position="203"/>
    </location>
</feature>
<comment type="subcellular location">
    <subcellularLocation>
        <location evidence="1 6">Cell membrane</location>
        <topology evidence="1 6">Multi-pass membrane protein</topology>
    </subcellularLocation>
</comment>
<organism evidence="8 9">
    <name type="scientific">Bacillus benzoevorans</name>
    <dbReference type="NCBI Taxonomy" id="1456"/>
    <lineage>
        <taxon>Bacteria</taxon>
        <taxon>Bacillati</taxon>
        <taxon>Bacillota</taxon>
        <taxon>Bacilli</taxon>
        <taxon>Bacillales</taxon>
        <taxon>Bacillaceae</taxon>
        <taxon>Bacillus</taxon>
    </lineage>
</organism>
<evidence type="ECO:0000256" key="1">
    <source>
        <dbReference type="ARBA" id="ARBA00004651"/>
    </source>
</evidence>
<feature type="domain" description="VTT" evidence="7">
    <location>
        <begin position="68"/>
        <end position="174"/>
    </location>
</feature>
<feature type="transmembrane region" description="Helical" evidence="6">
    <location>
        <begin position="157"/>
        <end position="180"/>
    </location>
</feature>
<accession>A0A7X0LV90</accession>
<comment type="similarity">
    <text evidence="6">Belongs to the TVP38/TMEM64 family.</text>
</comment>
<dbReference type="PANTHER" id="PTHR12677:SF59">
    <property type="entry name" value="GOLGI APPARATUS MEMBRANE PROTEIN TVP38-RELATED"/>
    <property type="match status" value="1"/>
</dbReference>
<evidence type="ECO:0000256" key="2">
    <source>
        <dbReference type="ARBA" id="ARBA00022475"/>
    </source>
</evidence>
<evidence type="ECO:0000256" key="5">
    <source>
        <dbReference type="ARBA" id="ARBA00023136"/>
    </source>
</evidence>
<keyword evidence="4 6" id="KW-1133">Transmembrane helix</keyword>
<evidence type="ECO:0000256" key="4">
    <source>
        <dbReference type="ARBA" id="ARBA00022989"/>
    </source>
</evidence>
<keyword evidence="3 6" id="KW-0812">Transmembrane</keyword>
<evidence type="ECO:0000256" key="3">
    <source>
        <dbReference type="ARBA" id="ARBA00022692"/>
    </source>
</evidence>
<dbReference type="PANTHER" id="PTHR12677">
    <property type="entry name" value="GOLGI APPARATUS MEMBRANE PROTEIN TVP38-RELATED"/>
    <property type="match status" value="1"/>
</dbReference>
<name>A0A7X0LV90_9BACI</name>
<dbReference type="GO" id="GO:0005886">
    <property type="term" value="C:plasma membrane"/>
    <property type="evidence" value="ECO:0007669"/>
    <property type="project" value="UniProtKB-SubCell"/>
</dbReference>
<dbReference type="EMBL" id="JACHGK010000005">
    <property type="protein sequence ID" value="MBB6445363.1"/>
    <property type="molecule type" value="Genomic_DNA"/>
</dbReference>
<feature type="transmembrane region" description="Helical" evidence="6">
    <location>
        <begin position="86"/>
        <end position="105"/>
    </location>
</feature>
<comment type="caution">
    <text evidence="6">Lacks conserved residue(s) required for the propagation of feature annotation.</text>
</comment>
<gene>
    <name evidence="8" type="ORF">HNR53_001981</name>
</gene>
<comment type="caution">
    <text evidence="8">The sequence shown here is derived from an EMBL/GenBank/DDBJ whole genome shotgun (WGS) entry which is preliminary data.</text>
</comment>
<keyword evidence="5 6" id="KW-0472">Membrane</keyword>